<feature type="signal peptide" evidence="1">
    <location>
        <begin position="1"/>
        <end position="17"/>
    </location>
</feature>
<comment type="caution">
    <text evidence="2">The sequence shown here is derived from an EMBL/GenBank/DDBJ whole genome shotgun (WGS) entry which is preliminary data.</text>
</comment>
<organism evidence="2 3">
    <name type="scientific">Modicella reniformis</name>
    <dbReference type="NCBI Taxonomy" id="1440133"/>
    <lineage>
        <taxon>Eukaryota</taxon>
        <taxon>Fungi</taxon>
        <taxon>Fungi incertae sedis</taxon>
        <taxon>Mucoromycota</taxon>
        <taxon>Mortierellomycotina</taxon>
        <taxon>Mortierellomycetes</taxon>
        <taxon>Mortierellales</taxon>
        <taxon>Mortierellaceae</taxon>
        <taxon>Modicella</taxon>
    </lineage>
</organism>
<protein>
    <submittedName>
        <fullName evidence="2">Uncharacterized protein</fullName>
    </submittedName>
</protein>
<keyword evidence="1" id="KW-0732">Signal</keyword>
<gene>
    <name evidence="2" type="ORF">BGZ65_010617</name>
</gene>
<evidence type="ECO:0000256" key="1">
    <source>
        <dbReference type="SAM" id="SignalP"/>
    </source>
</evidence>
<accession>A0A9P6JFZ6</accession>
<keyword evidence="3" id="KW-1185">Reference proteome</keyword>
<sequence length="161" mass="17755">MLSLLCLLLSGVVAVQTKPKQETFAPFLVSQRRITSSSTSSGVTSSSSGGRRGITGWFSRNILEPLGAGPRVPEHTITDYFFFHMAKLNDGSGLYLGIFQQWWVVSELQEVTDGTTRGGNEYEEQAEAKKREAVQAKIKKDYPTAAKRYVEAAKLFEKSGT</sequence>
<dbReference type="AlphaFoldDB" id="A0A9P6JFZ6"/>
<name>A0A9P6JFZ6_9FUNG</name>
<feature type="chain" id="PRO_5040347984" evidence="1">
    <location>
        <begin position="18"/>
        <end position="161"/>
    </location>
</feature>
<proteinExistence type="predicted"/>
<dbReference type="OrthoDB" id="9984275at2759"/>
<dbReference type="Proteomes" id="UP000749646">
    <property type="component" value="Unassembled WGS sequence"/>
</dbReference>
<evidence type="ECO:0000313" key="2">
    <source>
        <dbReference type="EMBL" id="KAF9971124.1"/>
    </source>
</evidence>
<reference evidence="2" key="1">
    <citation type="journal article" date="2020" name="Fungal Divers.">
        <title>Resolving the Mortierellaceae phylogeny through synthesis of multi-gene phylogenetics and phylogenomics.</title>
        <authorList>
            <person name="Vandepol N."/>
            <person name="Liber J."/>
            <person name="Desiro A."/>
            <person name="Na H."/>
            <person name="Kennedy M."/>
            <person name="Barry K."/>
            <person name="Grigoriev I.V."/>
            <person name="Miller A.N."/>
            <person name="O'Donnell K."/>
            <person name="Stajich J.E."/>
            <person name="Bonito G."/>
        </authorList>
    </citation>
    <scope>NUCLEOTIDE SEQUENCE</scope>
    <source>
        <strain evidence="2">MES-2147</strain>
    </source>
</reference>
<evidence type="ECO:0000313" key="3">
    <source>
        <dbReference type="Proteomes" id="UP000749646"/>
    </source>
</evidence>
<dbReference type="EMBL" id="JAAAHW010004857">
    <property type="protein sequence ID" value="KAF9971124.1"/>
    <property type="molecule type" value="Genomic_DNA"/>
</dbReference>
<feature type="non-terminal residue" evidence="2">
    <location>
        <position position="1"/>
    </location>
</feature>